<keyword evidence="2 4" id="KW-0238">DNA-binding</keyword>
<evidence type="ECO:0000256" key="2">
    <source>
        <dbReference type="ARBA" id="ARBA00023125"/>
    </source>
</evidence>
<protein>
    <submittedName>
        <fullName evidence="6">Site-specific tyrosine recombinase XerD</fullName>
    </submittedName>
</protein>
<dbReference type="PROSITE" id="PS51900">
    <property type="entry name" value="CB"/>
    <property type="match status" value="1"/>
</dbReference>
<evidence type="ECO:0000256" key="4">
    <source>
        <dbReference type="PROSITE-ProRule" id="PRU01248"/>
    </source>
</evidence>
<evidence type="ECO:0000259" key="5">
    <source>
        <dbReference type="PROSITE" id="PS51900"/>
    </source>
</evidence>
<dbReference type="InterPro" id="IPR013762">
    <property type="entry name" value="Integrase-like_cat_sf"/>
</dbReference>
<dbReference type="GO" id="GO:0015074">
    <property type="term" value="P:DNA integration"/>
    <property type="evidence" value="ECO:0007669"/>
    <property type="project" value="InterPro"/>
</dbReference>
<sequence length="278" mass="31656">MPVSEWKSEQKTEERLTPEMLEQFLTHLAGKGFSQASLQEYRRALLLLQGNLPDGGALTASGGLWWKQWLEGQGFKPRTVNMRLSVWNSLMQYLNHRDWQVETFSDIREDVQPELTRAEYLRLLSAAKQLGQERAYLLIKALGGIGLRIQELSQLTAEAVQKGVIYSECQNGMTTRVLRLPAVLRGELLEYMKREGITKGPIFITSGGKPLDRSNVGQSIKRVSRDARVAEEKANPRCLWKMYLSTQEGIKANLTILLEQAYDRMLEQEQLTTGWENG</sequence>
<evidence type="ECO:0000313" key="6">
    <source>
        <dbReference type="EMBL" id="SOY29273.1"/>
    </source>
</evidence>
<dbReference type="Gene3D" id="1.10.150.130">
    <property type="match status" value="1"/>
</dbReference>
<evidence type="ECO:0000256" key="3">
    <source>
        <dbReference type="ARBA" id="ARBA00023172"/>
    </source>
</evidence>
<evidence type="ECO:0000256" key="1">
    <source>
        <dbReference type="ARBA" id="ARBA00008857"/>
    </source>
</evidence>
<proteinExistence type="inferred from homology"/>
<dbReference type="RefSeq" id="WP_103239380.1">
    <property type="nucleotide sequence ID" value="NZ_CANRXC010000030.1"/>
</dbReference>
<reference evidence="6 7" key="1">
    <citation type="submission" date="2018-01" db="EMBL/GenBank/DDBJ databases">
        <authorList>
            <person name="Gaut B.S."/>
            <person name="Morton B.R."/>
            <person name="Clegg M.T."/>
            <person name="Duvall M.R."/>
        </authorList>
    </citation>
    <scope>NUCLEOTIDE SEQUENCE [LARGE SCALE GENOMIC DNA]</scope>
    <source>
        <strain evidence="6">GP69</strain>
    </source>
</reference>
<accession>A0A2K4ZFM0</accession>
<name>A0A2K4ZFM0_9FIRM</name>
<feature type="domain" description="Core-binding (CB)" evidence="5">
    <location>
        <begin position="15"/>
        <end position="95"/>
    </location>
</feature>
<keyword evidence="3" id="KW-0233">DNA recombination</keyword>
<dbReference type="InterPro" id="IPR004107">
    <property type="entry name" value="Integrase_SAM-like_N"/>
</dbReference>
<dbReference type="AlphaFoldDB" id="A0A2K4ZFM0"/>
<comment type="similarity">
    <text evidence="1">Belongs to the 'phage' integrase family.</text>
</comment>
<dbReference type="SUPFAM" id="SSF56349">
    <property type="entry name" value="DNA breaking-rejoining enzymes"/>
    <property type="match status" value="1"/>
</dbReference>
<dbReference type="GO" id="GO:0006310">
    <property type="term" value="P:DNA recombination"/>
    <property type="evidence" value="ECO:0007669"/>
    <property type="project" value="UniProtKB-KW"/>
</dbReference>
<dbReference type="Pfam" id="PF02899">
    <property type="entry name" value="Phage_int_SAM_1"/>
    <property type="match status" value="1"/>
</dbReference>
<dbReference type="InterPro" id="IPR010998">
    <property type="entry name" value="Integrase_recombinase_N"/>
</dbReference>
<gene>
    <name evidence="6" type="ORF">AMURIS_01988</name>
</gene>
<dbReference type="InterPro" id="IPR044068">
    <property type="entry name" value="CB"/>
</dbReference>
<dbReference type="OrthoDB" id="9801717at2"/>
<dbReference type="GO" id="GO:0003677">
    <property type="term" value="F:DNA binding"/>
    <property type="evidence" value="ECO:0007669"/>
    <property type="project" value="UniProtKB-UniRule"/>
</dbReference>
<keyword evidence="7" id="KW-1185">Reference proteome</keyword>
<dbReference type="Gene3D" id="1.10.443.10">
    <property type="entry name" value="Intergrase catalytic core"/>
    <property type="match status" value="1"/>
</dbReference>
<dbReference type="InterPro" id="IPR011010">
    <property type="entry name" value="DNA_brk_join_enz"/>
</dbReference>
<organism evidence="6 7">
    <name type="scientific">Acetatifactor muris</name>
    <dbReference type="NCBI Taxonomy" id="879566"/>
    <lineage>
        <taxon>Bacteria</taxon>
        <taxon>Bacillati</taxon>
        <taxon>Bacillota</taxon>
        <taxon>Clostridia</taxon>
        <taxon>Lachnospirales</taxon>
        <taxon>Lachnospiraceae</taxon>
        <taxon>Acetatifactor</taxon>
    </lineage>
</organism>
<evidence type="ECO:0000313" key="7">
    <source>
        <dbReference type="Proteomes" id="UP000236311"/>
    </source>
</evidence>
<dbReference type="Proteomes" id="UP000236311">
    <property type="component" value="Unassembled WGS sequence"/>
</dbReference>
<dbReference type="EMBL" id="OFSM01000009">
    <property type="protein sequence ID" value="SOY29273.1"/>
    <property type="molecule type" value="Genomic_DNA"/>
</dbReference>